<sequence>MPLGTPQDPAGAGGQPGYTNQRRWKKEICYSSFGSLSLARKYGDLPRGYKRGELAPCQEVSELEKKGKSLRL</sequence>
<evidence type="ECO:0000313" key="1">
    <source>
        <dbReference type="EMBL" id="JAE38669.1"/>
    </source>
</evidence>
<protein>
    <submittedName>
        <fullName evidence="1">Uncharacterized protein</fullName>
    </submittedName>
</protein>
<name>A0A0A9HS88_ARUDO</name>
<reference evidence="1" key="1">
    <citation type="submission" date="2014-09" db="EMBL/GenBank/DDBJ databases">
        <authorList>
            <person name="Magalhaes I.L.F."/>
            <person name="Oliveira U."/>
            <person name="Santos F.R."/>
            <person name="Vidigal T.H.D.A."/>
            <person name="Brescovit A.D."/>
            <person name="Santos A.J."/>
        </authorList>
    </citation>
    <scope>NUCLEOTIDE SEQUENCE</scope>
    <source>
        <tissue evidence="1">Shoot tissue taken approximately 20 cm above the soil surface</tissue>
    </source>
</reference>
<proteinExistence type="predicted"/>
<reference evidence="1" key="2">
    <citation type="journal article" date="2015" name="Data Brief">
        <title>Shoot transcriptome of the giant reed, Arundo donax.</title>
        <authorList>
            <person name="Barrero R.A."/>
            <person name="Guerrero F.D."/>
            <person name="Moolhuijzen P."/>
            <person name="Goolsby J.A."/>
            <person name="Tidwell J."/>
            <person name="Bellgard S.E."/>
            <person name="Bellgard M.I."/>
        </authorList>
    </citation>
    <scope>NUCLEOTIDE SEQUENCE</scope>
    <source>
        <tissue evidence="1">Shoot tissue taken approximately 20 cm above the soil surface</tissue>
    </source>
</reference>
<dbReference type="EMBL" id="GBRH01159227">
    <property type="protein sequence ID" value="JAE38669.1"/>
    <property type="molecule type" value="Transcribed_RNA"/>
</dbReference>
<accession>A0A0A9HS88</accession>
<organism evidence="1">
    <name type="scientific">Arundo donax</name>
    <name type="common">Giant reed</name>
    <name type="synonym">Donax arundinaceus</name>
    <dbReference type="NCBI Taxonomy" id="35708"/>
    <lineage>
        <taxon>Eukaryota</taxon>
        <taxon>Viridiplantae</taxon>
        <taxon>Streptophyta</taxon>
        <taxon>Embryophyta</taxon>
        <taxon>Tracheophyta</taxon>
        <taxon>Spermatophyta</taxon>
        <taxon>Magnoliopsida</taxon>
        <taxon>Liliopsida</taxon>
        <taxon>Poales</taxon>
        <taxon>Poaceae</taxon>
        <taxon>PACMAD clade</taxon>
        <taxon>Arundinoideae</taxon>
        <taxon>Arundineae</taxon>
        <taxon>Arundo</taxon>
    </lineage>
</organism>
<dbReference type="AlphaFoldDB" id="A0A0A9HS88"/>